<dbReference type="GO" id="GO:0006508">
    <property type="term" value="P:proteolysis"/>
    <property type="evidence" value="ECO:0007669"/>
    <property type="project" value="UniProtKB-KW"/>
</dbReference>
<keyword evidence="7" id="KW-1185">Reference proteome</keyword>
<protein>
    <submittedName>
        <fullName evidence="6">Zn-dependent protease</fullName>
    </submittedName>
</protein>
<name>A0ABS4WF01_9MICC</name>
<dbReference type="InterPro" id="IPR024079">
    <property type="entry name" value="MetalloPept_cat_dom_sf"/>
</dbReference>
<organism evidence="6 7">
    <name type="scientific">Paeniglutamicibacter psychrophenolicus</name>
    <dbReference type="NCBI Taxonomy" id="257454"/>
    <lineage>
        <taxon>Bacteria</taxon>
        <taxon>Bacillati</taxon>
        <taxon>Actinomycetota</taxon>
        <taxon>Actinomycetes</taxon>
        <taxon>Micrococcales</taxon>
        <taxon>Micrococcaceae</taxon>
        <taxon>Paeniglutamicibacter</taxon>
    </lineage>
</organism>
<feature type="domain" description="Peptidase M10 metallopeptidase" evidence="5">
    <location>
        <begin position="153"/>
        <end position="215"/>
    </location>
</feature>
<evidence type="ECO:0000259" key="5">
    <source>
        <dbReference type="Pfam" id="PF00413"/>
    </source>
</evidence>
<dbReference type="Proteomes" id="UP000766570">
    <property type="component" value="Unassembled WGS sequence"/>
</dbReference>
<proteinExistence type="predicted"/>
<gene>
    <name evidence="6" type="ORF">JOF46_002706</name>
</gene>
<keyword evidence="2" id="KW-0479">Metal-binding</keyword>
<dbReference type="Gene3D" id="3.40.390.10">
    <property type="entry name" value="Collagenase (Catalytic Domain)"/>
    <property type="match status" value="1"/>
</dbReference>
<keyword evidence="1 6" id="KW-0645">Protease</keyword>
<dbReference type="Pfam" id="PF00413">
    <property type="entry name" value="Peptidase_M10"/>
    <property type="match status" value="1"/>
</dbReference>
<evidence type="ECO:0000313" key="7">
    <source>
        <dbReference type="Proteomes" id="UP000766570"/>
    </source>
</evidence>
<sequence>MLISTRIEYFLRSGAPPTMKGSCVDCKNEINRCHPCSRHGSLTRDPSHSSSRYSSLGSCEWGRASNLRWANYAGTTGAYATAMTTAASRWTATSSPVTIYKATASTATHFQVNTANFGNTHWSGRAPSYATCANGYYTRAIPLQLNTYYLCSYNAQRKAMVAAHELGHNLGLNHVGRESDACAVVTLMNPFDDVRTNCSVYGPKADDVRGINAKY</sequence>
<dbReference type="GO" id="GO:0008233">
    <property type="term" value="F:peptidase activity"/>
    <property type="evidence" value="ECO:0007669"/>
    <property type="project" value="UniProtKB-KW"/>
</dbReference>
<evidence type="ECO:0000313" key="6">
    <source>
        <dbReference type="EMBL" id="MBP2374794.1"/>
    </source>
</evidence>
<keyword evidence="4" id="KW-0862">Zinc</keyword>
<accession>A0ABS4WF01</accession>
<evidence type="ECO:0000256" key="4">
    <source>
        <dbReference type="ARBA" id="ARBA00022833"/>
    </source>
</evidence>
<reference evidence="6 7" key="1">
    <citation type="submission" date="2021-03" db="EMBL/GenBank/DDBJ databases">
        <title>Sequencing the genomes of 1000 actinobacteria strains.</title>
        <authorList>
            <person name="Klenk H.-P."/>
        </authorList>
    </citation>
    <scope>NUCLEOTIDE SEQUENCE [LARGE SCALE GENOMIC DNA]</scope>
    <source>
        <strain evidence="6 7">DSM 15454</strain>
    </source>
</reference>
<comment type="caution">
    <text evidence="6">The sequence shown here is derived from an EMBL/GenBank/DDBJ whole genome shotgun (WGS) entry which is preliminary data.</text>
</comment>
<dbReference type="EMBL" id="JAGIOE010000001">
    <property type="protein sequence ID" value="MBP2374794.1"/>
    <property type="molecule type" value="Genomic_DNA"/>
</dbReference>
<evidence type="ECO:0000256" key="1">
    <source>
        <dbReference type="ARBA" id="ARBA00022670"/>
    </source>
</evidence>
<keyword evidence="3" id="KW-0378">Hydrolase</keyword>
<evidence type="ECO:0000256" key="2">
    <source>
        <dbReference type="ARBA" id="ARBA00022723"/>
    </source>
</evidence>
<evidence type="ECO:0000256" key="3">
    <source>
        <dbReference type="ARBA" id="ARBA00022801"/>
    </source>
</evidence>
<dbReference type="SUPFAM" id="SSF55486">
    <property type="entry name" value="Metalloproteases ('zincins'), catalytic domain"/>
    <property type="match status" value="1"/>
</dbReference>
<dbReference type="InterPro" id="IPR001818">
    <property type="entry name" value="Pept_M10_metallopeptidase"/>
</dbReference>